<dbReference type="PANTHER" id="PTHR48439">
    <property type="entry name" value="HEMIMETHYLATED DNA-BINDING DOMAIN-CONTAINING PROTEIN"/>
    <property type="match status" value="1"/>
</dbReference>
<dbReference type="EMBL" id="JBJQND010000003">
    <property type="protein sequence ID" value="KAL3882356.1"/>
    <property type="molecule type" value="Genomic_DNA"/>
</dbReference>
<protein>
    <recommendedName>
        <fullName evidence="2">Hemimethylated DNA-binding domain-containing protein</fullName>
    </recommendedName>
</protein>
<keyword evidence="4" id="KW-1185">Reference proteome</keyword>
<evidence type="ECO:0000313" key="3">
    <source>
        <dbReference type="EMBL" id="KAL3882356.1"/>
    </source>
</evidence>
<name>A0ABD3X9W2_SINWO</name>
<proteinExistence type="predicted"/>
<evidence type="ECO:0000256" key="1">
    <source>
        <dbReference type="SAM" id="SignalP"/>
    </source>
</evidence>
<dbReference type="InterPro" id="IPR036623">
    <property type="entry name" value="Hemimethylated_DNA-bd_sf"/>
</dbReference>
<dbReference type="Gene3D" id="2.30.30.390">
    <property type="entry name" value="Hemimethylated DNA-binding domain"/>
    <property type="match status" value="1"/>
</dbReference>
<dbReference type="InterPro" id="IPR011722">
    <property type="entry name" value="Hemimethylated_DNA-bd_dom"/>
</dbReference>
<dbReference type="PANTHER" id="PTHR48439:SF1">
    <property type="entry name" value="HEMIMETHYLATED DNA-BINDING DOMAIN-CONTAINING PROTEIN"/>
    <property type="match status" value="1"/>
</dbReference>
<reference evidence="3 4" key="1">
    <citation type="submission" date="2024-11" db="EMBL/GenBank/DDBJ databases">
        <title>Chromosome-level genome assembly of the freshwater bivalve Anodonta woodiana.</title>
        <authorList>
            <person name="Chen X."/>
        </authorList>
    </citation>
    <scope>NUCLEOTIDE SEQUENCE [LARGE SCALE GENOMIC DNA]</scope>
    <source>
        <strain evidence="3">MN2024</strain>
        <tissue evidence="3">Gills</tissue>
    </source>
</reference>
<evidence type="ECO:0000313" key="4">
    <source>
        <dbReference type="Proteomes" id="UP001634394"/>
    </source>
</evidence>
<dbReference type="Pfam" id="PF08755">
    <property type="entry name" value="YccV-like"/>
    <property type="match status" value="1"/>
</dbReference>
<sequence>MDRRAMLHLGLLLLAVPVQYLVTKIVISTEAQRSYAIRNLLSSALGFKNNYLSWKSWKKWCINILQTFKYTDSPEDSFDDTEDENGESPAIEVMRYNAPKGYFGESTDPRTPRAPEVKYRVGQVIKHKMWGYKGVIIGWDKSAKAPEFWLKHNHPADKPQWRKMPNYAILVDTRDRLVPQVTYVPEENIEIISNTRILHPSLDTYFEGFDGAQYIPRPWLKSIYPHDS</sequence>
<dbReference type="InterPro" id="IPR053189">
    <property type="entry name" value="Clp_protease_adapter_ClpF"/>
</dbReference>
<comment type="caution">
    <text evidence="3">The sequence shown here is derived from an EMBL/GenBank/DDBJ whole genome shotgun (WGS) entry which is preliminary data.</text>
</comment>
<feature type="domain" description="Hemimethylated DNA-binding" evidence="2">
    <location>
        <begin position="116"/>
        <end position="217"/>
    </location>
</feature>
<keyword evidence="1" id="KW-0732">Signal</keyword>
<dbReference type="SUPFAM" id="SSF141255">
    <property type="entry name" value="YccV-like"/>
    <property type="match status" value="1"/>
</dbReference>
<dbReference type="SMART" id="SM00992">
    <property type="entry name" value="YccV-like"/>
    <property type="match status" value="1"/>
</dbReference>
<dbReference type="AlphaFoldDB" id="A0ABD3X9W2"/>
<dbReference type="NCBIfam" id="TIGR02097">
    <property type="entry name" value="yccV"/>
    <property type="match status" value="1"/>
</dbReference>
<feature type="signal peptide" evidence="1">
    <location>
        <begin position="1"/>
        <end position="23"/>
    </location>
</feature>
<accession>A0ABD3X9W2</accession>
<dbReference type="Proteomes" id="UP001634394">
    <property type="component" value="Unassembled WGS sequence"/>
</dbReference>
<feature type="chain" id="PRO_5044891435" description="Hemimethylated DNA-binding domain-containing protein" evidence="1">
    <location>
        <begin position="24"/>
        <end position="228"/>
    </location>
</feature>
<gene>
    <name evidence="3" type="ORF">ACJMK2_028709</name>
</gene>
<evidence type="ECO:0000259" key="2">
    <source>
        <dbReference type="SMART" id="SM00992"/>
    </source>
</evidence>
<organism evidence="3 4">
    <name type="scientific">Sinanodonta woodiana</name>
    <name type="common">Chinese pond mussel</name>
    <name type="synonym">Anodonta woodiana</name>
    <dbReference type="NCBI Taxonomy" id="1069815"/>
    <lineage>
        <taxon>Eukaryota</taxon>
        <taxon>Metazoa</taxon>
        <taxon>Spiralia</taxon>
        <taxon>Lophotrochozoa</taxon>
        <taxon>Mollusca</taxon>
        <taxon>Bivalvia</taxon>
        <taxon>Autobranchia</taxon>
        <taxon>Heteroconchia</taxon>
        <taxon>Palaeoheterodonta</taxon>
        <taxon>Unionida</taxon>
        <taxon>Unionoidea</taxon>
        <taxon>Unionidae</taxon>
        <taxon>Unioninae</taxon>
        <taxon>Sinanodonta</taxon>
    </lineage>
</organism>